<feature type="region of interest" description="Disordered" evidence="1">
    <location>
        <begin position="47"/>
        <end position="75"/>
    </location>
</feature>
<evidence type="ECO:0000256" key="1">
    <source>
        <dbReference type="SAM" id="MobiDB-lite"/>
    </source>
</evidence>
<dbReference type="AlphaFoldDB" id="A0A4Y9XLR3"/>
<dbReference type="OrthoDB" id="2506317at2759"/>
<dbReference type="Proteomes" id="UP000298327">
    <property type="component" value="Unassembled WGS sequence"/>
</dbReference>
<comment type="caution">
    <text evidence="2">The sequence shown here is derived from an EMBL/GenBank/DDBJ whole genome shotgun (WGS) entry which is preliminary data.</text>
</comment>
<feature type="compositionally biased region" description="Basic and acidic residues" evidence="1">
    <location>
        <begin position="60"/>
        <end position="75"/>
    </location>
</feature>
<gene>
    <name evidence="2" type="ORF">EVG20_g11399</name>
</gene>
<sequence length="91" mass="10202">MLESSRRQTIAAHDARREAYLKAREDDKERRRREALRRIAPGFEPAGGLLVPVRVGSTDGHADQHAEGAAPRKDVMDDLVNQLERLEGKTS</sequence>
<accession>A0A4Y9XLR3</accession>
<protein>
    <submittedName>
        <fullName evidence="2">Uncharacterized protein</fullName>
    </submittedName>
</protein>
<dbReference type="EMBL" id="SEOQ01001746">
    <property type="protein sequence ID" value="TFY50658.1"/>
    <property type="molecule type" value="Genomic_DNA"/>
</dbReference>
<name>A0A4Y9XLR3_9AGAM</name>
<keyword evidence="3" id="KW-1185">Reference proteome</keyword>
<evidence type="ECO:0000313" key="3">
    <source>
        <dbReference type="Proteomes" id="UP000298327"/>
    </source>
</evidence>
<reference evidence="2 3" key="1">
    <citation type="submission" date="2019-02" db="EMBL/GenBank/DDBJ databases">
        <title>Genome sequencing of the rare red list fungi Dentipellis fragilis.</title>
        <authorList>
            <person name="Buettner E."/>
            <person name="Kellner H."/>
        </authorList>
    </citation>
    <scope>NUCLEOTIDE SEQUENCE [LARGE SCALE GENOMIC DNA]</scope>
    <source>
        <strain evidence="2 3">DSM 105465</strain>
    </source>
</reference>
<organism evidence="2 3">
    <name type="scientific">Dentipellis fragilis</name>
    <dbReference type="NCBI Taxonomy" id="205917"/>
    <lineage>
        <taxon>Eukaryota</taxon>
        <taxon>Fungi</taxon>
        <taxon>Dikarya</taxon>
        <taxon>Basidiomycota</taxon>
        <taxon>Agaricomycotina</taxon>
        <taxon>Agaricomycetes</taxon>
        <taxon>Russulales</taxon>
        <taxon>Hericiaceae</taxon>
        <taxon>Dentipellis</taxon>
    </lineage>
</organism>
<evidence type="ECO:0000313" key="2">
    <source>
        <dbReference type="EMBL" id="TFY50658.1"/>
    </source>
</evidence>
<proteinExistence type="predicted"/>